<dbReference type="AlphaFoldDB" id="A0A9J6G029"/>
<dbReference type="InterPro" id="IPR020846">
    <property type="entry name" value="MFS_dom"/>
</dbReference>
<evidence type="ECO:0000313" key="9">
    <source>
        <dbReference type="Proteomes" id="UP000821853"/>
    </source>
</evidence>
<evidence type="ECO:0000256" key="5">
    <source>
        <dbReference type="SAM" id="MobiDB-lite"/>
    </source>
</evidence>
<reference evidence="8 9" key="1">
    <citation type="journal article" date="2020" name="Cell">
        <title>Large-Scale Comparative Analyses of Tick Genomes Elucidate Their Genetic Diversity and Vector Capacities.</title>
        <authorList>
            <consortium name="Tick Genome and Microbiome Consortium (TIGMIC)"/>
            <person name="Jia N."/>
            <person name="Wang J."/>
            <person name="Shi W."/>
            <person name="Du L."/>
            <person name="Sun Y."/>
            <person name="Zhan W."/>
            <person name="Jiang J.F."/>
            <person name="Wang Q."/>
            <person name="Zhang B."/>
            <person name="Ji P."/>
            <person name="Bell-Sakyi L."/>
            <person name="Cui X.M."/>
            <person name="Yuan T.T."/>
            <person name="Jiang B.G."/>
            <person name="Yang W.F."/>
            <person name="Lam T.T."/>
            <person name="Chang Q.C."/>
            <person name="Ding S.J."/>
            <person name="Wang X.J."/>
            <person name="Zhu J.G."/>
            <person name="Ruan X.D."/>
            <person name="Zhao L."/>
            <person name="Wei J.T."/>
            <person name="Ye R.Z."/>
            <person name="Que T.C."/>
            <person name="Du C.H."/>
            <person name="Zhou Y.H."/>
            <person name="Cheng J.X."/>
            <person name="Dai P.F."/>
            <person name="Guo W.B."/>
            <person name="Han X.H."/>
            <person name="Huang E.J."/>
            <person name="Li L.F."/>
            <person name="Wei W."/>
            <person name="Gao Y.C."/>
            <person name="Liu J.Z."/>
            <person name="Shao H.Z."/>
            <person name="Wang X."/>
            <person name="Wang C.C."/>
            <person name="Yang T.C."/>
            <person name="Huo Q.B."/>
            <person name="Li W."/>
            <person name="Chen H.Y."/>
            <person name="Chen S.E."/>
            <person name="Zhou L.G."/>
            <person name="Ni X.B."/>
            <person name="Tian J.H."/>
            <person name="Sheng Y."/>
            <person name="Liu T."/>
            <person name="Pan Y.S."/>
            <person name="Xia L.Y."/>
            <person name="Li J."/>
            <person name="Zhao F."/>
            <person name="Cao W.C."/>
        </authorList>
    </citation>
    <scope>NUCLEOTIDE SEQUENCE [LARGE SCALE GENOMIC DNA]</scope>
    <source>
        <strain evidence="8">HaeL-2018</strain>
    </source>
</reference>
<evidence type="ECO:0000256" key="3">
    <source>
        <dbReference type="ARBA" id="ARBA00022989"/>
    </source>
</evidence>
<evidence type="ECO:0000256" key="1">
    <source>
        <dbReference type="ARBA" id="ARBA00004141"/>
    </source>
</evidence>
<dbReference type="PANTHER" id="PTHR48021:SF1">
    <property type="entry name" value="GH07001P-RELATED"/>
    <property type="match status" value="1"/>
</dbReference>
<evidence type="ECO:0000256" key="6">
    <source>
        <dbReference type="SAM" id="Phobius"/>
    </source>
</evidence>
<dbReference type="OrthoDB" id="6612291at2759"/>
<dbReference type="EMBL" id="JABSTR010000004">
    <property type="protein sequence ID" value="KAH9368048.1"/>
    <property type="molecule type" value="Genomic_DNA"/>
</dbReference>
<keyword evidence="9" id="KW-1185">Reference proteome</keyword>
<feature type="region of interest" description="Disordered" evidence="5">
    <location>
        <begin position="100"/>
        <end position="125"/>
    </location>
</feature>
<dbReference type="VEuPathDB" id="VectorBase:HLOH_041826"/>
<feature type="transmembrane region" description="Helical" evidence="6">
    <location>
        <begin position="270"/>
        <end position="289"/>
    </location>
</feature>
<keyword evidence="3 6" id="KW-1133">Transmembrane helix</keyword>
<dbReference type="InterPro" id="IPR005829">
    <property type="entry name" value="Sugar_transporter_CS"/>
</dbReference>
<keyword evidence="4 6" id="KW-0472">Membrane</keyword>
<protein>
    <recommendedName>
        <fullName evidence="7">Major facilitator superfamily (MFS) profile domain-containing protein</fullName>
    </recommendedName>
</protein>
<keyword evidence="2 6" id="KW-0812">Transmembrane</keyword>
<dbReference type="PANTHER" id="PTHR48021">
    <property type="match status" value="1"/>
</dbReference>
<gene>
    <name evidence="8" type="ORF">HPB48_019877</name>
</gene>
<dbReference type="GO" id="GO:0022857">
    <property type="term" value="F:transmembrane transporter activity"/>
    <property type="evidence" value="ECO:0007669"/>
    <property type="project" value="InterPro"/>
</dbReference>
<comment type="subcellular location">
    <subcellularLocation>
        <location evidence="1">Membrane</location>
        <topology evidence="1">Multi-pass membrane protein</topology>
    </subcellularLocation>
</comment>
<evidence type="ECO:0000256" key="4">
    <source>
        <dbReference type="ARBA" id="ARBA00023136"/>
    </source>
</evidence>
<dbReference type="PROSITE" id="PS00217">
    <property type="entry name" value="SUGAR_TRANSPORT_2"/>
    <property type="match status" value="1"/>
</dbReference>
<feature type="transmembrane region" description="Helical" evidence="6">
    <location>
        <begin position="184"/>
        <end position="205"/>
    </location>
</feature>
<proteinExistence type="predicted"/>
<accession>A0A9J6G029</accession>
<dbReference type="GO" id="GO:0016020">
    <property type="term" value="C:membrane"/>
    <property type="evidence" value="ECO:0007669"/>
    <property type="project" value="UniProtKB-SubCell"/>
</dbReference>
<evidence type="ECO:0000259" key="7">
    <source>
        <dbReference type="PROSITE" id="PS50850"/>
    </source>
</evidence>
<feature type="domain" description="Major facilitator superfamily (MFS) profile" evidence="7">
    <location>
        <begin position="146"/>
        <end position="440"/>
    </location>
</feature>
<evidence type="ECO:0000313" key="8">
    <source>
        <dbReference type="EMBL" id="KAH9368048.1"/>
    </source>
</evidence>
<comment type="caution">
    <text evidence="8">The sequence shown here is derived from an EMBL/GenBank/DDBJ whole genome shotgun (WGS) entry which is preliminary data.</text>
</comment>
<dbReference type="SUPFAM" id="SSF103473">
    <property type="entry name" value="MFS general substrate transporter"/>
    <property type="match status" value="1"/>
</dbReference>
<feature type="transmembrane region" description="Helical" evidence="6">
    <location>
        <begin position="295"/>
        <end position="316"/>
    </location>
</feature>
<dbReference type="Proteomes" id="UP000821853">
    <property type="component" value="Chromosome 2"/>
</dbReference>
<feature type="transmembrane region" description="Helical" evidence="6">
    <location>
        <begin position="238"/>
        <end position="258"/>
    </location>
</feature>
<feature type="transmembrane region" description="Helical" evidence="6">
    <location>
        <begin position="212"/>
        <end position="232"/>
    </location>
</feature>
<dbReference type="PROSITE" id="PS50850">
    <property type="entry name" value="MFS"/>
    <property type="match status" value="1"/>
</dbReference>
<dbReference type="InterPro" id="IPR036259">
    <property type="entry name" value="MFS_trans_sf"/>
</dbReference>
<sequence>MDNHEGDPKAAYCQDVNGSTNNRNTLVEVASASARNEGLAGTLPNNSGTVRLACAASSATVDSLPLKPISEDVPTPGPSLMKVLDGAQDNSSANIKANATAEGAEGKTPGLAESSPNGATRANVVSPAPEPAEAEIAMLPALQQCGTVADAHKRLYVAVAITYLAAPALPGLRKSMAFSKSDSGWFASLVPLGAIVGGLTGGRVLNTIGRRGALIVAALWFLTGWFCLAIGALKEVLFLGRVLTGVGTGTAALAVSVFISEISPPELRGFLNTGANLVLKSGIFFVYILGKFLNFWSLAIVCLIPAAIMTVALFWCHESPRWLLKKGHHQRASRALYFYGGPGAEAHLASLERVVSPGLDPAAAGGFTARDLTLPHIYRPTLCVLLAVTMQQMSAINAILAYAHDIFEEAGTTISADYAAITFSAIQARNAVLLGGELHH</sequence>
<name>A0A9J6G029_HAELO</name>
<dbReference type="Pfam" id="PF00083">
    <property type="entry name" value="Sugar_tr"/>
    <property type="match status" value="1"/>
</dbReference>
<dbReference type="InterPro" id="IPR050549">
    <property type="entry name" value="MFS_Trehalose_Transporter"/>
</dbReference>
<feature type="transmembrane region" description="Helical" evidence="6">
    <location>
        <begin position="155"/>
        <end position="172"/>
    </location>
</feature>
<evidence type="ECO:0000256" key="2">
    <source>
        <dbReference type="ARBA" id="ARBA00022692"/>
    </source>
</evidence>
<dbReference type="Gene3D" id="1.20.1250.20">
    <property type="entry name" value="MFS general substrate transporter like domains"/>
    <property type="match status" value="1"/>
</dbReference>
<dbReference type="InterPro" id="IPR005828">
    <property type="entry name" value="MFS_sugar_transport-like"/>
</dbReference>
<organism evidence="8 9">
    <name type="scientific">Haemaphysalis longicornis</name>
    <name type="common">Bush tick</name>
    <dbReference type="NCBI Taxonomy" id="44386"/>
    <lineage>
        <taxon>Eukaryota</taxon>
        <taxon>Metazoa</taxon>
        <taxon>Ecdysozoa</taxon>
        <taxon>Arthropoda</taxon>
        <taxon>Chelicerata</taxon>
        <taxon>Arachnida</taxon>
        <taxon>Acari</taxon>
        <taxon>Parasitiformes</taxon>
        <taxon>Ixodida</taxon>
        <taxon>Ixodoidea</taxon>
        <taxon>Ixodidae</taxon>
        <taxon>Haemaphysalinae</taxon>
        <taxon>Haemaphysalis</taxon>
    </lineage>
</organism>